<dbReference type="EMBL" id="CP010537">
    <property type="protein sequence ID" value="AJG22697.1"/>
    <property type="molecule type" value="Genomic_DNA"/>
</dbReference>
<organism evidence="1 2">
    <name type="scientific">Cupriavidus basilensis</name>
    <dbReference type="NCBI Taxonomy" id="68895"/>
    <lineage>
        <taxon>Bacteria</taxon>
        <taxon>Pseudomonadati</taxon>
        <taxon>Pseudomonadota</taxon>
        <taxon>Betaproteobacteria</taxon>
        <taxon>Burkholderiales</taxon>
        <taxon>Burkholderiaceae</taxon>
        <taxon>Cupriavidus</taxon>
    </lineage>
</organism>
<keyword evidence="2" id="KW-1185">Reference proteome</keyword>
<accession>A0A0C4YB01</accession>
<reference evidence="1 2" key="1">
    <citation type="journal article" date="2015" name="Genome Announc.">
        <title>Complete Genome Sequence of Cupriavidus basilensis 4G11, Isolated from the Oak Ridge Field Research Center Site.</title>
        <authorList>
            <person name="Ray J."/>
            <person name="Waters R.J."/>
            <person name="Skerker J.M."/>
            <person name="Kuehl J.V."/>
            <person name="Price M.N."/>
            <person name="Huang J."/>
            <person name="Chakraborty R."/>
            <person name="Arkin A.P."/>
            <person name="Deutschbauer A."/>
        </authorList>
    </citation>
    <scope>NUCLEOTIDE SEQUENCE [LARGE SCALE GENOMIC DNA]</scope>
    <source>
        <strain evidence="1">4G11</strain>
    </source>
</reference>
<evidence type="ECO:0000313" key="2">
    <source>
        <dbReference type="Proteomes" id="UP000031843"/>
    </source>
</evidence>
<evidence type="ECO:0000313" key="1">
    <source>
        <dbReference type="EMBL" id="AJG22697.1"/>
    </source>
</evidence>
<dbReference type="AlphaFoldDB" id="A0A0C4YB01"/>
<dbReference type="STRING" id="68895.RR42_s1108"/>
<name>A0A0C4YB01_9BURK</name>
<dbReference type="KEGG" id="cbw:RR42_s1108"/>
<gene>
    <name evidence="1" type="ORF">RR42_s1108</name>
</gene>
<dbReference type="Proteomes" id="UP000031843">
    <property type="component" value="Chromosome secondary"/>
</dbReference>
<sequence>MTAPEKPVDQWRLFQRLRSLCSLSPGSWLPTLPTLPTSWCVRHFVTYATKSLRIEPDASPANNTRGVRQAKPRVSTRFLLHHPNDILRFVSRSVMFITSYCRTA</sequence>
<protein>
    <submittedName>
        <fullName evidence="1">Uncharacterized protein</fullName>
    </submittedName>
</protein>
<proteinExistence type="predicted"/>